<keyword evidence="2" id="KW-1185">Reference proteome</keyword>
<protein>
    <submittedName>
        <fullName evidence="1">Uncharacterized protein</fullName>
    </submittedName>
</protein>
<proteinExistence type="predicted"/>
<dbReference type="EMBL" id="AP022569">
    <property type="protein sequence ID" value="BBX48044.1"/>
    <property type="molecule type" value="Genomic_DNA"/>
</dbReference>
<reference evidence="1 2" key="1">
    <citation type="journal article" date="2019" name="Emerg. Microbes Infect.">
        <title>Comprehensive subspecies identification of 175 nontuberculous mycobacteria species based on 7547 genomic profiles.</title>
        <authorList>
            <person name="Matsumoto Y."/>
            <person name="Kinjo T."/>
            <person name="Motooka D."/>
            <person name="Nabeya D."/>
            <person name="Jung N."/>
            <person name="Uechi K."/>
            <person name="Horii T."/>
            <person name="Iida T."/>
            <person name="Fujita J."/>
            <person name="Nakamura S."/>
        </authorList>
    </citation>
    <scope>NUCLEOTIDE SEQUENCE [LARGE SCALE GENOMIC DNA]</scope>
    <source>
        <strain evidence="1 2">JCM 12404</strain>
    </source>
</reference>
<name>A0A7I7L1V1_9MYCO</name>
<gene>
    <name evidence="1" type="ORF">MCOO_40590</name>
</gene>
<dbReference type="AlphaFoldDB" id="A0A7I7L1V1"/>
<organism evidence="1 2">
    <name type="scientific">Mycobacterium cookii</name>
    <dbReference type="NCBI Taxonomy" id="1775"/>
    <lineage>
        <taxon>Bacteria</taxon>
        <taxon>Bacillati</taxon>
        <taxon>Actinomycetota</taxon>
        <taxon>Actinomycetes</taxon>
        <taxon>Mycobacteriales</taxon>
        <taxon>Mycobacteriaceae</taxon>
        <taxon>Mycobacterium</taxon>
    </lineage>
</organism>
<evidence type="ECO:0000313" key="1">
    <source>
        <dbReference type="EMBL" id="BBX48044.1"/>
    </source>
</evidence>
<sequence>MPYDKDGSFVSMNDALDAWEPQAVSLLLDTAKKYNGFVTYKQLAEAVQQQSEIRHDGLLTNWIGSVLGRVVDHCVKEEIPPLSSLCVKEDGTVGDGYRHVLLARGEVVDMEYDQLDDHAAKMRLECYRHFGAYLPAGGGVPTLTPKAKAANDYKKAQAKLDEPPKLCPTCYTVLPMTGKCDNCE</sequence>
<accession>A0A7I7L1V1</accession>
<dbReference type="Proteomes" id="UP000465866">
    <property type="component" value="Chromosome"/>
</dbReference>
<dbReference type="KEGG" id="mcoo:MCOO_40590"/>
<evidence type="ECO:0000313" key="2">
    <source>
        <dbReference type="Proteomes" id="UP000465866"/>
    </source>
</evidence>
<dbReference type="RefSeq" id="WP_163779550.1">
    <property type="nucleotide sequence ID" value="NZ_AP022569.1"/>
</dbReference>